<accession>A0A1B9IP25</accession>
<feature type="compositionally biased region" description="Basic and acidic residues" evidence="3">
    <location>
        <begin position="101"/>
        <end position="116"/>
    </location>
</feature>
<comment type="similarity">
    <text evidence="1">Belongs to the SDHAF4 family.</text>
</comment>
<name>A0A1B9IP25_9TREE</name>
<evidence type="ECO:0000256" key="2">
    <source>
        <dbReference type="ARBA" id="ARBA00022170"/>
    </source>
</evidence>
<keyword evidence="5" id="KW-1185">Reference proteome</keyword>
<feature type="compositionally biased region" description="Low complexity" evidence="3">
    <location>
        <begin position="1"/>
        <end position="22"/>
    </location>
</feature>
<sequence length="148" mass="16298">MTSLLRSAFPSISRPSPIRSLSTFSPLLSKKAPSFSRPGPPPLPPSDQAEFEALIKANETIGASPDIVDNPQKGIKASEELHKDVRRGPRPDFEGDVNPKTGERGGPKSDPFKAGDQDWSYAGRVTVSLSDIWDLKVRRRMLIFCLRL</sequence>
<protein>
    <recommendedName>
        <fullName evidence="2">Succinate dehydrogenase assembly factor 4, mitochondrial</fullName>
    </recommendedName>
</protein>
<reference evidence="4 5" key="1">
    <citation type="submission" date="2013-07" db="EMBL/GenBank/DDBJ databases">
        <title>The Genome Sequence of Kwoniella mangroviensis CBS10435.</title>
        <authorList>
            <consortium name="The Broad Institute Genome Sequencing Platform"/>
            <person name="Cuomo C."/>
            <person name="Litvintseva A."/>
            <person name="Chen Y."/>
            <person name="Heitman J."/>
            <person name="Sun S."/>
            <person name="Springer D."/>
            <person name="Dromer F."/>
            <person name="Young S.K."/>
            <person name="Zeng Q."/>
            <person name="Gargeya S."/>
            <person name="Fitzgerald M."/>
            <person name="Abouelleil A."/>
            <person name="Alvarado L."/>
            <person name="Berlin A.M."/>
            <person name="Chapman S.B."/>
            <person name="Dewar J."/>
            <person name="Goldberg J."/>
            <person name="Griggs A."/>
            <person name="Gujja S."/>
            <person name="Hansen M."/>
            <person name="Howarth C."/>
            <person name="Imamovic A."/>
            <person name="Larimer J."/>
            <person name="McCowan C."/>
            <person name="Murphy C."/>
            <person name="Pearson M."/>
            <person name="Priest M."/>
            <person name="Roberts A."/>
            <person name="Saif S."/>
            <person name="Shea T."/>
            <person name="Sykes S."/>
            <person name="Wortman J."/>
            <person name="Nusbaum C."/>
            <person name="Birren B."/>
        </authorList>
    </citation>
    <scope>NUCLEOTIDE SEQUENCE [LARGE SCALE GENOMIC DNA]</scope>
    <source>
        <strain evidence="4 5">CBS 10435</strain>
    </source>
</reference>
<dbReference type="GO" id="GO:0034553">
    <property type="term" value="P:mitochondrial respiratory chain complex II assembly"/>
    <property type="evidence" value="ECO:0007669"/>
    <property type="project" value="TreeGrafter"/>
</dbReference>
<gene>
    <name evidence="4" type="ORF">L486_04782</name>
</gene>
<dbReference type="EMBL" id="KI669463">
    <property type="protein sequence ID" value="OCF57326.1"/>
    <property type="molecule type" value="Genomic_DNA"/>
</dbReference>
<dbReference type="InterPro" id="IPR012875">
    <property type="entry name" value="SDHF4"/>
</dbReference>
<dbReference type="STRING" id="1331196.A0A1B9IP25"/>
<feature type="region of interest" description="Disordered" evidence="3">
    <location>
        <begin position="1"/>
        <end position="117"/>
    </location>
</feature>
<dbReference type="OrthoDB" id="201362at2759"/>
<dbReference type="PANTHER" id="PTHR28524:SF3">
    <property type="entry name" value="SUCCINATE DEHYDROGENASE ASSEMBLY FACTOR 4, MITOCHONDRIAL"/>
    <property type="match status" value="1"/>
</dbReference>
<dbReference type="GO" id="GO:0005739">
    <property type="term" value="C:mitochondrion"/>
    <property type="evidence" value="ECO:0007669"/>
    <property type="project" value="TreeGrafter"/>
</dbReference>
<reference evidence="5" key="2">
    <citation type="submission" date="2013-12" db="EMBL/GenBank/DDBJ databases">
        <title>Evolution of pathogenesis and genome organization in the Tremellales.</title>
        <authorList>
            <person name="Cuomo C."/>
            <person name="Litvintseva A."/>
            <person name="Heitman J."/>
            <person name="Chen Y."/>
            <person name="Sun S."/>
            <person name="Springer D."/>
            <person name="Dromer F."/>
            <person name="Young S."/>
            <person name="Zeng Q."/>
            <person name="Chapman S."/>
            <person name="Gujja S."/>
            <person name="Saif S."/>
            <person name="Birren B."/>
        </authorList>
    </citation>
    <scope>NUCLEOTIDE SEQUENCE [LARGE SCALE GENOMIC DNA]</scope>
    <source>
        <strain evidence="5">CBS 10435</strain>
    </source>
</reference>
<dbReference type="AlphaFoldDB" id="A0A1B9IP25"/>
<dbReference type="Pfam" id="PF07896">
    <property type="entry name" value="DUF1674"/>
    <property type="match status" value="1"/>
</dbReference>
<evidence type="ECO:0000313" key="4">
    <source>
        <dbReference type="EMBL" id="OCF57326.1"/>
    </source>
</evidence>
<organism evidence="4 5">
    <name type="scientific">Kwoniella mangroviensis CBS 10435</name>
    <dbReference type="NCBI Taxonomy" id="1331196"/>
    <lineage>
        <taxon>Eukaryota</taxon>
        <taxon>Fungi</taxon>
        <taxon>Dikarya</taxon>
        <taxon>Basidiomycota</taxon>
        <taxon>Agaricomycotina</taxon>
        <taxon>Tremellomycetes</taxon>
        <taxon>Tremellales</taxon>
        <taxon>Cryptococcaceae</taxon>
        <taxon>Kwoniella</taxon>
    </lineage>
</organism>
<evidence type="ECO:0000313" key="5">
    <source>
        <dbReference type="Proteomes" id="UP000092583"/>
    </source>
</evidence>
<dbReference type="PANTHER" id="PTHR28524">
    <property type="entry name" value="SUCCINATE DEHYDROGENASE ASSEMBLY FACTOR 4, MITOCHONDRIAL"/>
    <property type="match status" value="1"/>
</dbReference>
<dbReference type="Proteomes" id="UP000092583">
    <property type="component" value="Unassembled WGS sequence"/>
</dbReference>
<evidence type="ECO:0000256" key="3">
    <source>
        <dbReference type="SAM" id="MobiDB-lite"/>
    </source>
</evidence>
<evidence type="ECO:0000256" key="1">
    <source>
        <dbReference type="ARBA" id="ARBA00005701"/>
    </source>
</evidence>
<proteinExistence type="inferred from homology"/>
<feature type="compositionally biased region" description="Basic and acidic residues" evidence="3">
    <location>
        <begin position="76"/>
        <end position="93"/>
    </location>
</feature>